<evidence type="ECO:0000256" key="6">
    <source>
        <dbReference type="RuleBase" id="RU361157"/>
    </source>
</evidence>
<name>A0ABX1RRB0_9PSEU</name>
<dbReference type="PIRSF" id="PIRSF006648">
    <property type="entry name" value="DrrB"/>
    <property type="match status" value="1"/>
</dbReference>
<keyword evidence="6" id="KW-0813">Transport</keyword>
<feature type="transmembrane region" description="Helical" evidence="6">
    <location>
        <begin position="39"/>
        <end position="59"/>
    </location>
</feature>
<keyword evidence="3 6" id="KW-1133">Transmembrane helix</keyword>
<reference evidence="8 9" key="1">
    <citation type="submission" date="2020-04" db="EMBL/GenBank/DDBJ databases">
        <authorList>
            <person name="Klaysubun C."/>
            <person name="Duangmal K."/>
            <person name="Lipun K."/>
        </authorList>
    </citation>
    <scope>NUCLEOTIDE SEQUENCE [LARGE SCALE GENOMIC DNA]</scope>
    <source>
        <strain evidence="8 9">JCM 11839</strain>
    </source>
</reference>
<evidence type="ECO:0000313" key="9">
    <source>
        <dbReference type="Proteomes" id="UP001296706"/>
    </source>
</evidence>
<organism evidence="8 9">
    <name type="scientific">Pseudonocardia xinjiangensis</name>
    <dbReference type="NCBI Taxonomy" id="75289"/>
    <lineage>
        <taxon>Bacteria</taxon>
        <taxon>Bacillati</taxon>
        <taxon>Actinomycetota</taxon>
        <taxon>Actinomycetes</taxon>
        <taxon>Pseudonocardiales</taxon>
        <taxon>Pseudonocardiaceae</taxon>
        <taxon>Pseudonocardia</taxon>
    </lineage>
</organism>
<evidence type="ECO:0000256" key="5">
    <source>
        <dbReference type="ARBA" id="ARBA00023251"/>
    </source>
</evidence>
<evidence type="ECO:0000256" key="4">
    <source>
        <dbReference type="ARBA" id="ARBA00023136"/>
    </source>
</evidence>
<feature type="transmembrane region" description="Helical" evidence="6">
    <location>
        <begin position="238"/>
        <end position="258"/>
    </location>
</feature>
<dbReference type="Pfam" id="PF01061">
    <property type="entry name" value="ABC2_membrane"/>
    <property type="match status" value="1"/>
</dbReference>
<feature type="transmembrane region" description="Helical" evidence="6">
    <location>
        <begin position="183"/>
        <end position="203"/>
    </location>
</feature>
<evidence type="ECO:0000256" key="2">
    <source>
        <dbReference type="ARBA" id="ARBA00022692"/>
    </source>
</evidence>
<gene>
    <name evidence="8" type="ORF">HF577_33905</name>
</gene>
<dbReference type="InterPro" id="IPR052902">
    <property type="entry name" value="ABC-2_transporter"/>
</dbReference>
<dbReference type="InterPro" id="IPR047817">
    <property type="entry name" value="ABC2_TM_bact-type"/>
</dbReference>
<feature type="domain" description="ABC transmembrane type-2" evidence="7">
    <location>
        <begin position="37"/>
        <end position="261"/>
    </location>
</feature>
<feature type="transmembrane region" description="Helical" evidence="6">
    <location>
        <begin position="155"/>
        <end position="176"/>
    </location>
</feature>
<dbReference type="InterPro" id="IPR013525">
    <property type="entry name" value="ABC2_TM"/>
</dbReference>
<proteinExistence type="inferred from homology"/>
<evidence type="ECO:0000313" key="8">
    <source>
        <dbReference type="EMBL" id="NMH82069.1"/>
    </source>
</evidence>
<comment type="subcellular location">
    <subcellularLocation>
        <location evidence="6">Cell membrane</location>
        <topology evidence="6">Multi-pass membrane protein</topology>
    </subcellularLocation>
    <subcellularLocation>
        <location evidence="1">Membrane</location>
        <topology evidence="1">Multi-pass membrane protein</topology>
    </subcellularLocation>
</comment>
<dbReference type="PANTHER" id="PTHR43027:SF2">
    <property type="entry name" value="TRANSPORT PERMEASE PROTEIN"/>
    <property type="match status" value="1"/>
</dbReference>
<dbReference type="EMBL" id="JAAXKY010000194">
    <property type="protein sequence ID" value="NMH82069.1"/>
    <property type="molecule type" value="Genomic_DNA"/>
</dbReference>
<dbReference type="PANTHER" id="PTHR43027">
    <property type="entry name" value="DOXORUBICIN RESISTANCE ABC TRANSPORTER PERMEASE PROTEIN DRRC-RELATED"/>
    <property type="match status" value="1"/>
</dbReference>
<feature type="transmembrane region" description="Helical" evidence="6">
    <location>
        <begin position="79"/>
        <end position="99"/>
    </location>
</feature>
<evidence type="ECO:0000259" key="7">
    <source>
        <dbReference type="PROSITE" id="PS51012"/>
    </source>
</evidence>
<dbReference type="RefSeq" id="WP_169400085.1">
    <property type="nucleotide sequence ID" value="NZ_BAAAJH010000024.1"/>
</dbReference>
<sequence>MTETTTATPTPTPQHRAPRPLRALALAETRLFLRDPMTLLIAVVLPTVVLAALGAVPALREPSEMFGGLRFTDYFAPSLLAINIAVLGLQNLPTGLATYREKGILRRLSASPMHPAAVLVVQLLINVVTVVIGTALMLVVAVYVLDVPAPRHPVAFALTFLLGTSAVFALGLVIAAVTPRARLATGIGAVAFMLTQFFAGVYLPKFLLPEALVRIGEFVPPGVGAFQAAWMGDGPAPVHLVVMAVIAVAATTVAARFFRWE</sequence>
<comment type="caution">
    <text evidence="8">The sequence shown here is derived from an EMBL/GenBank/DDBJ whole genome shotgun (WGS) entry which is preliminary data.</text>
</comment>
<evidence type="ECO:0000256" key="3">
    <source>
        <dbReference type="ARBA" id="ARBA00022989"/>
    </source>
</evidence>
<evidence type="ECO:0000256" key="1">
    <source>
        <dbReference type="ARBA" id="ARBA00004141"/>
    </source>
</evidence>
<keyword evidence="9" id="KW-1185">Reference proteome</keyword>
<protein>
    <recommendedName>
        <fullName evidence="6">Transport permease protein</fullName>
    </recommendedName>
</protein>
<keyword evidence="6" id="KW-1003">Cell membrane</keyword>
<dbReference type="PROSITE" id="PS51012">
    <property type="entry name" value="ABC_TM2"/>
    <property type="match status" value="1"/>
</dbReference>
<dbReference type="InterPro" id="IPR000412">
    <property type="entry name" value="ABC_2_transport"/>
</dbReference>
<keyword evidence="2 6" id="KW-0812">Transmembrane</keyword>
<keyword evidence="4 6" id="KW-0472">Membrane</keyword>
<comment type="similarity">
    <text evidence="6">Belongs to the ABC-2 integral membrane protein family.</text>
</comment>
<accession>A0ABX1RRB0</accession>
<feature type="transmembrane region" description="Helical" evidence="6">
    <location>
        <begin position="119"/>
        <end position="143"/>
    </location>
</feature>
<dbReference type="Proteomes" id="UP001296706">
    <property type="component" value="Unassembled WGS sequence"/>
</dbReference>
<keyword evidence="5" id="KW-0046">Antibiotic resistance</keyword>